<proteinExistence type="predicted"/>
<feature type="domain" description="Aldehyde dehydrogenase" evidence="3">
    <location>
        <begin position="431"/>
        <end position="530"/>
    </location>
</feature>
<keyword evidence="5" id="KW-1185">Reference proteome</keyword>
<dbReference type="SUPFAM" id="SSF53720">
    <property type="entry name" value="ALDH-like"/>
    <property type="match status" value="1"/>
</dbReference>
<dbReference type="Pfam" id="PF00171">
    <property type="entry name" value="Aldedh"/>
    <property type="match status" value="2"/>
</dbReference>
<protein>
    <submittedName>
        <fullName evidence="4">Aldehyde dehydrogenase, thermostable</fullName>
        <ecNumber evidence="4">1.2.1.5</ecNumber>
    </submittedName>
</protein>
<dbReference type="InterPro" id="IPR015590">
    <property type="entry name" value="Aldehyde_DH_dom"/>
</dbReference>
<dbReference type="PANTHER" id="PTHR43521">
    <property type="entry name" value="ALPHA-AMINOADIPIC SEMIALDEHYDE DEHYDROGENASE"/>
    <property type="match status" value="1"/>
</dbReference>
<keyword evidence="1 4" id="KW-0560">Oxidoreductase</keyword>
<dbReference type="InterPro" id="IPR016163">
    <property type="entry name" value="Ald_DH_C"/>
</dbReference>
<dbReference type="InParanoid" id="A0A517SN02"/>
<dbReference type="KEGG" id="ccos:Pan44_55700"/>
<organism evidence="4 5">
    <name type="scientific">Caulifigura coniformis</name>
    <dbReference type="NCBI Taxonomy" id="2527983"/>
    <lineage>
        <taxon>Bacteria</taxon>
        <taxon>Pseudomonadati</taxon>
        <taxon>Planctomycetota</taxon>
        <taxon>Planctomycetia</taxon>
        <taxon>Planctomycetales</taxon>
        <taxon>Planctomycetaceae</taxon>
        <taxon>Caulifigura</taxon>
    </lineage>
</organism>
<evidence type="ECO:0000256" key="2">
    <source>
        <dbReference type="ARBA" id="ARBA00023027"/>
    </source>
</evidence>
<dbReference type="GO" id="GO:0004029">
    <property type="term" value="F:aldehyde dehydrogenase (NAD+) activity"/>
    <property type="evidence" value="ECO:0007669"/>
    <property type="project" value="InterPro"/>
</dbReference>
<dbReference type="InterPro" id="IPR016162">
    <property type="entry name" value="Ald_DH_N"/>
</dbReference>
<accession>A0A517SN02</accession>
<evidence type="ECO:0000256" key="1">
    <source>
        <dbReference type="ARBA" id="ARBA00023002"/>
    </source>
</evidence>
<gene>
    <name evidence="4" type="primary">aldHT</name>
    <name evidence="4" type="ORF">Pan44_55700</name>
</gene>
<dbReference type="RefSeq" id="WP_145034846.1">
    <property type="nucleotide sequence ID" value="NZ_CP036271.1"/>
</dbReference>
<reference evidence="4 5" key="1">
    <citation type="submission" date="2019-02" db="EMBL/GenBank/DDBJ databases">
        <title>Deep-cultivation of Planctomycetes and their phenomic and genomic characterization uncovers novel biology.</title>
        <authorList>
            <person name="Wiegand S."/>
            <person name="Jogler M."/>
            <person name="Boedeker C."/>
            <person name="Pinto D."/>
            <person name="Vollmers J."/>
            <person name="Rivas-Marin E."/>
            <person name="Kohn T."/>
            <person name="Peeters S.H."/>
            <person name="Heuer A."/>
            <person name="Rast P."/>
            <person name="Oberbeckmann S."/>
            <person name="Bunk B."/>
            <person name="Jeske O."/>
            <person name="Meyerdierks A."/>
            <person name="Storesund J.E."/>
            <person name="Kallscheuer N."/>
            <person name="Luecker S."/>
            <person name="Lage O.M."/>
            <person name="Pohl T."/>
            <person name="Merkel B.J."/>
            <person name="Hornburger P."/>
            <person name="Mueller R.-W."/>
            <person name="Bruemmer F."/>
            <person name="Labrenz M."/>
            <person name="Spormann A.M."/>
            <person name="Op den Camp H."/>
            <person name="Overmann J."/>
            <person name="Amann R."/>
            <person name="Jetten M.S.M."/>
            <person name="Mascher T."/>
            <person name="Medema M.H."/>
            <person name="Devos D.P."/>
            <person name="Kaster A.-K."/>
            <person name="Ovreas L."/>
            <person name="Rohde M."/>
            <person name="Galperin M.Y."/>
            <person name="Jogler C."/>
        </authorList>
    </citation>
    <scope>NUCLEOTIDE SEQUENCE [LARGE SCALE GENOMIC DNA]</scope>
    <source>
        <strain evidence="4 5">Pan44</strain>
    </source>
</reference>
<dbReference type="Gene3D" id="3.40.605.10">
    <property type="entry name" value="Aldehyde Dehydrogenase, Chain A, domain 1"/>
    <property type="match status" value="1"/>
</dbReference>
<evidence type="ECO:0000313" key="5">
    <source>
        <dbReference type="Proteomes" id="UP000315700"/>
    </source>
</evidence>
<evidence type="ECO:0000313" key="4">
    <source>
        <dbReference type="EMBL" id="QDT57501.1"/>
    </source>
</evidence>
<dbReference type="PANTHER" id="PTHR43521:SF1">
    <property type="entry name" value="ALPHA-AMINOADIPIC SEMIALDEHYDE DEHYDROGENASE"/>
    <property type="match status" value="1"/>
</dbReference>
<dbReference type="EC" id="1.2.1.5" evidence="4"/>
<feature type="domain" description="Aldehyde dehydrogenase" evidence="3">
    <location>
        <begin position="51"/>
        <end position="399"/>
    </location>
</feature>
<name>A0A517SN02_9PLAN</name>
<dbReference type="OrthoDB" id="4503395at2"/>
<dbReference type="InterPro" id="IPR016161">
    <property type="entry name" value="Ald_DH/histidinol_DH"/>
</dbReference>
<keyword evidence="2" id="KW-0520">NAD</keyword>
<dbReference type="AlphaFoldDB" id="A0A517SN02"/>
<dbReference type="EMBL" id="CP036271">
    <property type="protein sequence ID" value="QDT57501.1"/>
    <property type="molecule type" value="Genomic_DNA"/>
</dbReference>
<dbReference type="Gene3D" id="3.40.309.10">
    <property type="entry name" value="Aldehyde Dehydrogenase, Chain A, domain 2"/>
    <property type="match status" value="1"/>
</dbReference>
<sequence length="552" mass="60206">MWGNGSSPKARVLAALKRLGIRDLKTLNDFSDHRELLEPSATHPHGVPFVLRSPINGETLCEVKTASTIGLHEIRWRSEAAFTTWRMTPAPVRGEFVRRLGLKLREFKNELAELIVWEVGKIPQEALGEVQEMIDICDFAVGLSRQLHGLTIASERPRHRLMEQWLPLGPVMVISAFNFPMAVWAWNAALAWVCGNPVVWKPSEKTSLCAIGVHAIVKELLTEMPEVPEGIASLVLCDREVAKPDNWLWIKLISATGSTRMGYEVAKAARLTRTLLELGGNNGMIVCPTADIELAVRAIVFGAVGTCGQRCTTLRRLFVHRSRYQEVRHRLLNAYRTLPIGDPATPGVLVGPLIDEAAFQSMQEALEAARSEGGTVHFGERITNGVPAGGYYVRPALVEMPVRVTKAEHVASQHAAPTSEDLIGADVMSDPGLSIMDHETFAPILYMMPYTDLDQAIALHNDVSQGLSSAILTNDLREAELFCSAAGSDCGLVNVNCGTSGAEIGGAFGGDKDTGGGRESGSDAWKNYMRRVTSTINWSGELPLAQGIQFDL</sequence>
<evidence type="ECO:0000259" key="3">
    <source>
        <dbReference type="Pfam" id="PF00171"/>
    </source>
</evidence>
<dbReference type="InterPro" id="IPR044638">
    <property type="entry name" value="ALDH7A1-like"/>
</dbReference>
<dbReference type="Proteomes" id="UP000315700">
    <property type="component" value="Chromosome"/>
</dbReference>